<evidence type="ECO:0000256" key="9">
    <source>
        <dbReference type="ARBA" id="ARBA00023136"/>
    </source>
</evidence>
<evidence type="ECO:0000256" key="8">
    <source>
        <dbReference type="ARBA" id="ARBA00022989"/>
    </source>
</evidence>
<dbReference type="InterPro" id="IPR000225">
    <property type="entry name" value="Armadillo"/>
</dbReference>
<dbReference type="PANTHER" id="PTHR48063:SF112">
    <property type="entry name" value="RECEPTOR LIKE PROTEIN 30-LIKE"/>
    <property type="match status" value="1"/>
</dbReference>
<dbReference type="GO" id="GO:0051707">
    <property type="term" value="P:response to other organism"/>
    <property type="evidence" value="ECO:0007669"/>
    <property type="project" value="UniProtKB-ARBA"/>
</dbReference>
<comment type="caution">
    <text evidence="17">The sequence shown here is derived from an EMBL/GenBank/DDBJ whole genome shotgun (WGS) entry which is preliminary data.</text>
</comment>
<keyword evidence="9 13" id="KW-0472">Membrane</keyword>
<dbReference type="GO" id="GO:0006952">
    <property type="term" value="P:defense response"/>
    <property type="evidence" value="ECO:0007669"/>
    <property type="project" value="UniProtKB-ARBA"/>
</dbReference>
<evidence type="ECO:0000256" key="10">
    <source>
        <dbReference type="ARBA" id="ARBA00023170"/>
    </source>
</evidence>
<accession>A0A175YHQ9</accession>
<sequence>MSSLLLVYAISLTFSCGSIDGGHQNGSCIHSEKQALLLLRKSLLVRNNDSWLSPWDGDDCCSWSGVYCNNITGQVIKLDLQNCCDKGSISQSIGNLTALTQVYLSDNSIEGIIPESIGALKSLTYLDLSFNNHGGFIPQSIGNLTSLIILDLYNNQIRGLIPESIGALTSLTRLDLSLNYLHGLIPPSIGNLISLFDLYLKYNRFSGSIPAEIGNLTKLSDLTVSGNRFSGSLPESLCQLNNLSALLVDDNQLGGSIPKCIGKLSNLVIMDLASNSWDGIISEHHFVNLTNLYSFRISSKSNLMVNISSRWVPPFQQLNDIYMDSIKVPKFPKWLITQRSLADIRMRNTSISDTILAIPNSVRYLDLSNNHMFGNIPALLCNLTSLSTMLLSDNKFSGALPPCLGNLTDLHDFSVMNNNLGGDIPISLGFLRFLWYLNLHNNNFQGKLPLSFQNLSSIIGLDVGKNNLSDILPGWTSKLLDLRYLILRSNNFYGKIPTDICHPSIQVLNLAKNDITGNIPPCFGNFTAIITSYNSGKEEGPIYGGLSYEDIIIDDPKGYELTYSSTLDFLYSIDLSNNNISGEIPKELMNLHGLLSLNIAGNRLSGRIPDTIGKLDKLEFLDLSRNELAGHIPQSLSNLSFLSHLNLSFNDFSGRIPTGNQLRTLDDPSIYVGNNQLCGPPILKPCPGDTDSHDFHNNNEVEFYSDDEHVWFYAGIGPGLLVGFLGFCASLHFIPTWRYFYFHSVERFSDKIALSIALWRRRFQN</sequence>
<keyword evidence="4" id="KW-0433">Leucine-rich repeat</keyword>
<keyword evidence="5 13" id="KW-0812">Transmembrane</keyword>
<dbReference type="Pfam" id="PF23598">
    <property type="entry name" value="LRR_14"/>
    <property type="match status" value="1"/>
</dbReference>
<keyword evidence="8 13" id="KW-1133">Transmembrane helix</keyword>
<feature type="transmembrane region" description="Helical" evidence="13">
    <location>
        <begin position="710"/>
        <end position="734"/>
    </location>
</feature>
<keyword evidence="3" id="KW-1003">Cell membrane</keyword>
<keyword evidence="10" id="KW-0675">Receptor</keyword>
<feature type="chain" id="PRO_5008044565" evidence="14">
    <location>
        <begin position="18"/>
        <end position="765"/>
    </location>
</feature>
<evidence type="ECO:0000256" key="12">
    <source>
        <dbReference type="PROSITE-ProRule" id="PRU00259"/>
    </source>
</evidence>
<dbReference type="PROSITE" id="PS50176">
    <property type="entry name" value="ARM_REPEAT"/>
    <property type="match status" value="1"/>
</dbReference>
<comment type="similarity">
    <text evidence="2">Belongs to the RLP family.</text>
</comment>
<dbReference type="InterPro" id="IPR032675">
    <property type="entry name" value="LRR_dom_sf"/>
</dbReference>
<evidence type="ECO:0000256" key="6">
    <source>
        <dbReference type="ARBA" id="ARBA00022729"/>
    </source>
</evidence>
<evidence type="ECO:0000256" key="13">
    <source>
        <dbReference type="SAM" id="Phobius"/>
    </source>
</evidence>
<dbReference type="Pfam" id="PF00560">
    <property type="entry name" value="LRR_1"/>
    <property type="match status" value="10"/>
</dbReference>
<evidence type="ECO:0000256" key="4">
    <source>
        <dbReference type="ARBA" id="ARBA00022614"/>
    </source>
</evidence>
<evidence type="ECO:0000259" key="15">
    <source>
        <dbReference type="Pfam" id="PF08263"/>
    </source>
</evidence>
<evidence type="ECO:0000256" key="5">
    <source>
        <dbReference type="ARBA" id="ARBA00022692"/>
    </source>
</evidence>
<keyword evidence="7" id="KW-0677">Repeat</keyword>
<evidence type="ECO:0000256" key="1">
    <source>
        <dbReference type="ARBA" id="ARBA00004251"/>
    </source>
</evidence>
<proteinExistence type="inferred from homology"/>
<dbReference type="AlphaFoldDB" id="A0A175YHQ9"/>
<feature type="repeat" description="ARM" evidence="12">
    <location>
        <begin position="94"/>
        <end position="124"/>
    </location>
</feature>
<dbReference type="InterPro" id="IPR013210">
    <property type="entry name" value="LRR_N_plant-typ"/>
</dbReference>
<feature type="domain" description="Disease resistance R13L4/SHOC-2-like LRR" evidence="16">
    <location>
        <begin position="78"/>
        <end position="176"/>
    </location>
</feature>
<dbReference type="SMART" id="SM00369">
    <property type="entry name" value="LRR_TYP"/>
    <property type="match status" value="9"/>
</dbReference>
<evidence type="ECO:0000256" key="11">
    <source>
        <dbReference type="ARBA" id="ARBA00023180"/>
    </source>
</evidence>
<evidence type="ECO:0000259" key="16">
    <source>
        <dbReference type="Pfam" id="PF23598"/>
    </source>
</evidence>
<dbReference type="InterPro" id="IPR046956">
    <property type="entry name" value="RLP23-like"/>
</dbReference>
<dbReference type="FunFam" id="3.80.10.10:FF:000213">
    <property type="entry name" value="Tyrosine-sulfated glycopeptide receptor 1"/>
    <property type="match status" value="1"/>
</dbReference>
<dbReference type="EMBL" id="LNRQ01000009">
    <property type="protein sequence ID" value="KZM82708.1"/>
    <property type="molecule type" value="Genomic_DNA"/>
</dbReference>
<dbReference type="FunFam" id="3.80.10.10:FF:000400">
    <property type="entry name" value="Nuclear pore complex protein NUP107"/>
    <property type="match status" value="1"/>
</dbReference>
<dbReference type="FunFam" id="3.80.10.10:FF:000041">
    <property type="entry name" value="LRR receptor-like serine/threonine-protein kinase ERECTA"/>
    <property type="match status" value="2"/>
</dbReference>
<keyword evidence="11" id="KW-0325">Glycoprotein</keyword>
<reference evidence="17" key="1">
    <citation type="journal article" date="2016" name="Nat. Genet.">
        <title>A high-quality carrot genome assembly provides new insights into carotenoid accumulation and asterid genome evolution.</title>
        <authorList>
            <person name="Iorizzo M."/>
            <person name="Ellison S."/>
            <person name="Senalik D."/>
            <person name="Zeng P."/>
            <person name="Satapoomin P."/>
            <person name="Huang J."/>
            <person name="Bowman M."/>
            <person name="Iovene M."/>
            <person name="Sanseverino W."/>
            <person name="Cavagnaro P."/>
            <person name="Yildiz M."/>
            <person name="Macko-Podgorni A."/>
            <person name="Moranska E."/>
            <person name="Grzebelus E."/>
            <person name="Grzebelus D."/>
            <person name="Ashrafi H."/>
            <person name="Zheng Z."/>
            <person name="Cheng S."/>
            <person name="Spooner D."/>
            <person name="Van Deynze A."/>
            <person name="Simon P."/>
        </authorList>
    </citation>
    <scope>NUCLEOTIDE SEQUENCE [LARGE SCALE GENOMIC DNA]</scope>
    <source>
        <tissue evidence="17">Leaf</tissue>
    </source>
</reference>
<dbReference type="InterPro" id="IPR001611">
    <property type="entry name" value="Leu-rich_rpt"/>
</dbReference>
<dbReference type="Gramene" id="KZM82708">
    <property type="protein sequence ID" value="KZM82708"/>
    <property type="gene ID" value="DCAR_030277"/>
</dbReference>
<dbReference type="PANTHER" id="PTHR48063">
    <property type="entry name" value="LRR RECEPTOR-LIKE KINASE"/>
    <property type="match status" value="1"/>
</dbReference>
<dbReference type="InterPro" id="IPR055414">
    <property type="entry name" value="LRR_R13L4/SHOC2-like"/>
</dbReference>
<gene>
    <name evidence="17" type="ORF">DCAR_030277</name>
</gene>
<dbReference type="OMA" id="VWARQTR"/>
<feature type="signal peptide" evidence="14">
    <location>
        <begin position="1"/>
        <end position="17"/>
    </location>
</feature>
<evidence type="ECO:0000313" key="17">
    <source>
        <dbReference type="EMBL" id="KZM82708.1"/>
    </source>
</evidence>
<organism evidence="17">
    <name type="scientific">Daucus carota subsp. sativus</name>
    <name type="common">Carrot</name>
    <dbReference type="NCBI Taxonomy" id="79200"/>
    <lineage>
        <taxon>Eukaryota</taxon>
        <taxon>Viridiplantae</taxon>
        <taxon>Streptophyta</taxon>
        <taxon>Embryophyta</taxon>
        <taxon>Tracheophyta</taxon>
        <taxon>Spermatophyta</taxon>
        <taxon>Magnoliopsida</taxon>
        <taxon>eudicotyledons</taxon>
        <taxon>Gunneridae</taxon>
        <taxon>Pentapetalae</taxon>
        <taxon>asterids</taxon>
        <taxon>campanulids</taxon>
        <taxon>Apiales</taxon>
        <taxon>Apiaceae</taxon>
        <taxon>Apioideae</taxon>
        <taxon>Scandiceae</taxon>
        <taxon>Daucinae</taxon>
        <taxon>Daucus</taxon>
        <taxon>Daucus sect. Daucus</taxon>
    </lineage>
</organism>
<protein>
    <submittedName>
        <fullName evidence="17">Uncharacterized protein</fullName>
    </submittedName>
</protein>
<dbReference type="Gene3D" id="3.80.10.10">
    <property type="entry name" value="Ribonuclease Inhibitor"/>
    <property type="match status" value="3"/>
</dbReference>
<name>A0A175YHQ9_DAUCS</name>
<dbReference type="SUPFAM" id="SSF52058">
    <property type="entry name" value="L domain-like"/>
    <property type="match status" value="2"/>
</dbReference>
<dbReference type="Pfam" id="PF08263">
    <property type="entry name" value="LRRNT_2"/>
    <property type="match status" value="1"/>
</dbReference>
<feature type="domain" description="Leucine-rich repeat-containing N-terminal plant-type" evidence="15">
    <location>
        <begin position="30"/>
        <end position="69"/>
    </location>
</feature>
<dbReference type="GO" id="GO:0005886">
    <property type="term" value="C:plasma membrane"/>
    <property type="evidence" value="ECO:0007669"/>
    <property type="project" value="UniProtKB-SubCell"/>
</dbReference>
<evidence type="ECO:0000256" key="2">
    <source>
        <dbReference type="ARBA" id="ARBA00009592"/>
    </source>
</evidence>
<dbReference type="InterPro" id="IPR003591">
    <property type="entry name" value="Leu-rich_rpt_typical-subtyp"/>
</dbReference>
<comment type="subcellular location">
    <subcellularLocation>
        <location evidence="1">Cell membrane</location>
        <topology evidence="1">Single-pass type I membrane protein</topology>
    </subcellularLocation>
</comment>
<evidence type="ECO:0000256" key="14">
    <source>
        <dbReference type="SAM" id="SignalP"/>
    </source>
</evidence>
<keyword evidence="6 14" id="KW-0732">Signal</keyword>
<evidence type="ECO:0000256" key="7">
    <source>
        <dbReference type="ARBA" id="ARBA00022737"/>
    </source>
</evidence>
<evidence type="ECO:0000256" key="3">
    <source>
        <dbReference type="ARBA" id="ARBA00022475"/>
    </source>
</evidence>